<dbReference type="GO" id="GO:0016491">
    <property type="term" value="F:oxidoreductase activity"/>
    <property type="evidence" value="ECO:0007669"/>
    <property type="project" value="UniProtKB-KW"/>
</dbReference>
<dbReference type="EC" id="1.1.1.-" evidence="3"/>
<evidence type="ECO:0000256" key="2">
    <source>
        <dbReference type="ARBA" id="ARBA00023002"/>
    </source>
</evidence>
<dbReference type="PANTHER" id="PTHR24321:SF8">
    <property type="entry name" value="ESTRADIOL 17-BETA-DEHYDROGENASE 8-RELATED"/>
    <property type="match status" value="1"/>
</dbReference>
<dbReference type="EMBL" id="JBHUOQ010000004">
    <property type="protein sequence ID" value="MFD2831011.1"/>
    <property type="molecule type" value="Genomic_DNA"/>
</dbReference>
<dbReference type="CDD" id="cd05233">
    <property type="entry name" value="SDR_c"/>
    <property type="match status" value="1"/>
</dbReference>
<evidence type="ECO:0000313" key="3">
    <source>
        <dbReference type="EMBL" id="MFD2831011.1"/>
    </source>
</evidence>
<name>A0ABW5X0D1_9STAP</name>
<dbReference type="Pfam" id="PF13561">
    <property type="entry name" value="adh_short_C2"/>
    <property type="match status" value="1"/>
</dbReference>
<sequence>MADRKRFEGRVALVTGGRTGIGRAAARRLLSEGAEVITVQRSEDSEFECIQADFSQPGAAEMVINEVIQRTGRLDILINNAGMMTESGIESMSVSDWEKNISVNLTTPFLLIRAALPHLRKTGGCIVNTGSIEGISPNPMHAAYSATKAGLHGLTRSVAVDHGHEGIRCNAVAPGWIDTELNVNMIDNLPNADTFKDDIKKIHPIRRTGTPEEAAALICFLASDDASFITGQVYTVDGGRMTQLSMP</sequence>
<comment type="caution">
    <text evidence="3">The sequence shown here is derived from an EMBL/GenBank/DDBJ whole genome shotgun (WGS) entry which is preliminary data.</text>
</comment>
<dbReference type="InterPro" id="IPR020904">
    <property type="entry name" value="Sc_DH/Rdtase_CS"/>
</dbReference>
<dbReference type="PRINTS" id="PR00081">
    <property type="entry name" value="GDHRDH"/>
</dbReference>
<dbReference type="InterPro" id="IPR002347">
    <property type="entry name" value="SDR_fam"/>
</dbReference>
<proteinExistence type="inferred from homology"/>
<evidence type="ECO:0000256" key="1">
    <source>
        <dbReference type="ARBA" id="ARBA00006484"/>
    </source>
</evidence>
<protein>
    <submittedName>
        <fullName evidence="3">SDR family NAD(P)-dependent oxidoreductase</fullName>
        <ecNumber evidence="3">1.1.1.-</ecNumber>
    </submittedName>
</protein>
<dbReference type="PROSITE" id="PS00061">
    <property type="entry name" value="ADH_SHORT"/>
    <property type="match status" value="1"/>
</dbReference>
<comment type="similarity">
    <text evidence="1">Belongs to the short-chain dehydrogenases/reductases (SDR) family.</text>
</comment>
<dbReference type="Proteomes" id="UP001597519">
    <property type="component" value="Unassembled WGS sequence"/>
</dbReference>
<dbReference type="Gene3D" id="3.40.50.720">
    <property type="entry name" value="NAD(P)-binding Rossmann-like Domain"/>
    <property type="match status" value="1"/>
</dbReference>
<dbReference type="InterPro" id="IPR036291">
    <property type="entry name" value="NAD(P)-bd_dom_sf"/>
</dbReference>
<keyword evidence="4" id="KW-1185">Reference proteome</keyword>
<accession>A0ABW5X0D1</accession>
<dbReference type="PRINTS" id="PR00080">
    <property type="entry name" value="SDRFAMILY"/>
</dbReference>
<keyword evidence="2 3" id="KW-0560">Oxidoreductase</keyword>
<dbReference type="PANTHER" id="PTHR24321">
    <property type="entry name" value="DEHYDROGENASES, SHORT CHAIN"/>
    <property type="match status" value="1"/>
</dbReference>
<reference evidence="4" key="1">
    <citation type="journal article" date="2019" name="Int. J. Syst. Evol. Microbiol.">
        <title>The Global Catalogue of Microorganisms (GCM) 10K type strain sequencing project: providing services to taxonomists for standard genome sequencing and annotation.</title>
        <authorList>
            <consortium name="The Broad Institute Genomics Platform"/>
            <consortium name="The Broad Institute Genome Sequencing Center for Infectious Disease"/>
            <person name="Wu L."/>
            <person name="Ma J."/>
        </authorList>
    </citation>
    <scope>NUCLEOTIDE SEQUENCE [LARGE SCALE GENOMIC DNA]</scope>
    <source>
        <strain evidence="4">KCTC 33575</strain>
    </source>
</reference>
<evidence type="ECO:0000313" key="4">
    <source>
        <dbReference type="Proteomes" id="UP001597519"/>
    </source>
</evidence>
<dbReference type="SUPFAM" id="SSF51735">
    <property type="entry name" value="NAD(P)-binding Rossmann-fold domains"/>
    <property type="match status" value="1"/>
</dbReference>
<gene>
    <name evidence="3" type="ORF">ACFSX4_11105</name>
</gene>
<organism evidence="3 4">
    <name type="scientific">Corticicoccus populi</name>
    <dbReference type="NCBI Taxonomy" id="1812821"/>
    <lineage>
        <taxon>Bacteria</taxon>
        <taxon>Bacillati</taxon>
        <taxon>Bacillota</taxon>
        <taxon>Bacilli</taxon>
        <taxon>Bacillales</taxon>
        <taxon>Staphylococcaceae</taxon>
        <taxon>Corticicoccus</taxon>
    </lineage>
</organism>
<dbReference type="RefSeq" id="WP_377774588.1">
    <property type="nucleotide sequence ID" value="NZ_JBHUOQ010000004.1"/>
</dbReference>